<gene>
    <name evidence="2" type="ORF">MOTC310_01235</name>
</gene>
<reference evidence="2 3" key="1">
    <citation type="journal article" date="2012" name="Genet. Mol. Biol.">
        <title>Analysis of 16S rRNA and mxaF genes revealing insights into Methylobacterium niche-specific plant association.</title>
        <authorList>
            <person name="Dourado M.N."/>
            <person name="Andreote F.D."/>
            <person name="Dini-Andreote F."/>
            <person name="Conti R."/>
            <person name="Araujo J.M."/>
            <person name="Araujo W.L."/>
        </authorList>
    </citation>
    <scope>NUCLEOTIDE SEQUENCE [LARGE SCALE GENOMIC DNA]</scope>
    <source>
        <strain evidence="2 3">TC3-10</strain>
    </source>
</reference>
<proteinExistence type="predicted"/>
<dbReference type="Proteomes" id="UP001355206">
    <property type="component" value="Unassembled WGS sequence"/>
</dbReference>
<comment type="caution">
    <text evidence="2">The sequence shown here is derived from an EMBL/GenBank/DDBJ whole genome shotgun (WGS) entry which is preliminary data.</text>
</comment>
<name>A0ABU7TI41_9HYPH</name>
<evidence type="ECO:0000313" key="3">
    <source>
        <dbReference type="Proteomes" id="UP001355206"/>
    </source>
</evidence>
<organism evidence="2 3">
    <name type="scientific">Methylobacterium oryzae</name>
    <dbReference type="NCBI Taxonomy" id="334852"/>
    <lineage>
        <taxon>Bacteria</taxon>
        <taxon>Pseudomonadati</taxon>
        <taxon>Pseudomonadota</taxon>
        <taxon>Alphaproteobacteria</taxon>
        <taxon>Hyphomicrobiales</taxon>
        <taxon>Methylobacteriaceae</taxon>
        <taxon>Methylobacterium</taxon>
    </lineage>
</organism>
<keyword evidence="3" id="KW-1185">Reference proteome</keyword>
<keyword evidence="1" id="KW-0732">Signal</keyword>
<protein>
    <submittedName>
        <fullName evidence="2">Uncharacterized protein</fullName>
    </submittedName>
</protein>
<dbReference type="EMBL" id="MLCA01000001">
    <property type="protein sequence ID" value="MEE7489176.1"/>
    <property type="molecule type" value="Genomic_DNA"/>
</dbReference>
<dbReference type="RefSeq" id="WP_331294303.1">
    <property type="nucleotide sequence ID" value="NZ_MLBS01000004.1"/>
</dbReference>
<evidence type="ECO:0000256" key="1">
    <source>
        <dbReference type="SAM" id="SignalP"/>
    </source>
</evidence>
<accession>A0ABU7TI41</accession>
<feature type="chain" id="PRO_5046512652" evidence="1">
    <location>
        <begin position="24"/>
        <end position="72"/>
    </location>
</feature>
<sequence length="72" mass="7493">MTAPQIIATIFFLISVGSATALALMAAASAVLDAAARSCDRVRPDGERHPTRGVSEAACRLRRAALARTSIP</sequence>
<evidence type="ECO:0000313" key="2">
    <source>
        <dbReference type="EMBL" id="MEE7489176.1"/>
    </source>
</evidence>
<feature type="signal peptide" evidence="1">
    <location>
        <begin position="1"/>
        <end position="23"/>
    </location>
</feature>